<evidence type="ECO:0000313" key="4">
    <source>
        <dbReference type="Proteomes" id="UP000472755"/>
    </source>
</evidence>
<sequence>MYNSLAAVCEDMQSNGISVVECELKSNPSLCMEKGRIVGYDRRKFENEAECCTALIHEDGHFESGAFYKPFSVYQVKQQAENKAWRSAFRKRIPWCELKGEILKGFSVWEIAEHFNVTAQCIWDAYLYYRDVCGVCMQEDT</sequence>
<evidence type="ECO:0000313" key="2">
    <source>
        <dbReference type="EMBL" id="MTS28740.1"/>
    </source>
</evidence>
<dbReference type="RefSeq" id="WP_050006754.1">
    <property type="nucleotide sequence ID" value="NZ_DAWBJP010000100.1"/>
</dbReference>
<protein>
    <recommendedName>
        <fullName evidence="5">ImmA/IrrE family metallo-endopeptidase</fullName>
    </recommendedName>
</protein>
<evidence type="ECO:0008006" key="5">
    <source>
        <dbReference type="Google" id="ProtNLM"/>
    </source>
</evidence>
<reference evidence="2 4" key="2">
    <citation type="journal article" date="2019" name="Nat. Med.">
        <title>A library of human gut bacterial isolates paired with longitudinal multiomics data enables mechanistic microbiome research.</title>
        <authorList>
            <person name="Poyet M."/>
            <person name="Groussin M."/>
            <person name="Gibbons S.M."/>
            <person name="Avila-Pacheco J."/>
            <person name="Jiang X."/>
            <person name="Kearney S.M."/>
            <person name="Perrotta A.R."/>
            <person name="Berdy B."/>
            <person name="Zhao S."/>
            <person name="Lieberman T.D."/>
            <person name="Swanson P.K."/>
            <person name="Smith M."/>
            <person name="Roesemann S."/>
            <person name="Alexander J.E."/>
            <person name="Rich S.A."/>
            <person name="Livny J."/>
            <person name="Vlamakis H."/>
            <person name="Clish C."/>
            <person name="Bullock K."/>
            <person name="Deik A."/>
            <person name="Scott J."/>
            <person name="Pierce K.A."/>
            <person name="Xavier R.J."/>
            <person name="Alm E.J."/>
        </authorList>
    </citation>
    <scope>NUCLEOTIDE SEQUENCE [LARGE SCALE GENOMIC DNA]</scope>
    <source>
        <strain evidence="2 4">BIOML-A4</strain>
    </source>
</reference>
<dbReference type="EMBL" id="JXXK01000067">
    <property type="protein sequence ID" value="KJF38197.1"/>
    <property type="molecule type" value="Genomic_DNA"/>
</dbReference>
<dbReference type="GeneID" id="42858705"/>
<evidence type="ECO:0000313" key="3">
    <source>
        <dbReference type="Proteomes" id="UP000032483"/>
    </source>
</evidence>
<reference evidence="1" key="1">
    <citation type="submission" date="2015-02" db="EMBL/GenBank/DDBJ databases">
        <title>A novel member of the family Ruminococcaceae isolated from human feces.</title>
        <authorList>
            <person name="Shkoporov A.N."/>
            <person name="Chaplin A.V."/>
            <person name="Motuzova O.V."/>
            <person name="Kafarskaia L.I."/>
            <person name="Khokhlova E.V."/>
            <person name="Efimov B.A."/>
        </authorList>
    </citation>
    <scope>NUCLEOTIDE SEQUENCE [LARGE SCALE GENOMIC DNA]</scope>
    <source>
        <strain evidence="1">585-1</strain>
    </source>
</reference>
<dbReference type="Proteomes" id="UP000472755">
    <property type="component" value="Unassembled WGS sequence"/>
</dbReference>
<dbReference type="AlphaFoldDB" id="A0A0D8IU66"/>
<evidence type="ECO:0000313" key="1">
    <source>
        <dbReference type="EMBL" id="KJF38197.1"/>
    </source>
</evidence>
<organism evidence="1 3">
    <name type="scientific">Ruthenibacterium lactatiformans</name>
    <dbReference type="NCBI Taxonomy" id="1550024"/>
    <lineage>
        <taxon>Bacteria</taxon>
        <taxon>Bacillati</taxon>
        <taxon>Bacillota</taxon>
        <taxon>Clostridia</taxon>
        <taxon>Eubacteriales</taxon>
        <taxon>Oscillospiraceae</taxon>
        <taxon>Ruthenibacterium</taxon>
    </lineage>
</organism>
<keyword evidence="3" id="KW-1185">Reference proteome</keyword>
<accession>A0A0D8IU66</accession>
<dbReference type="EMBL" id="WMZU01000035">
    <property type="protein sequence ID" value="MTS28740.1"/>
    <property type="molecule type" value="Genomic_DNA"/>
</dbReference>
<gene>
    <name evidence="2" type="ORF">GMD59_15830</name>
    <name evidence="1" type="ORF">TQ39_19475</name>
</gene>
<name>A0A0D8IU66_9FIRM</name>
<proteinExistence type="predicted"/>
<comment type="caution">
    <text evidence="1">The sequence shown here is derived from an EMBL/GenBank/DDBJ whole genome shotgun (WGS) entry which is preliminary data.</text>
</comment>
<dbReference type="Proteomes" id="UP000032483">
    <property type="component" value="Unassembled WGS sequence"/>
</dbReference>